<evidence type="ECO:0000259" key="1">
    <source>
        <dbReference type="Pfam" id="PF04909"/>
    </source>
</evidence>
<dbReference type="SUPFAM" id="SSF51556">
    <property type="entry name" value="Metallo-dependent hydrolases"/>
    <property type="match status" value="1"/>
</dbReference>
<dbReference type="InterPro" id="IPR052358">
    <property type="entry name" value="Aro_Compnd_Degr_Hydrolases"/>
</dbReference>
<gene>
    <name evidence="2" type="ORF">ParKJ_04710</name>
</gene>
<reference evidence="2" key="1">
    <citation type="submission" date="2022-08" db="EMBL/GenBank/DDBJ databases">
        <authorList>
            <person name="Kim S.-J."/>
        </authorList>
    </citation>
    <scope>NUCLEOTIDE SEQUENCE</scope>
    <source>
        <strain evidence="2">KJ</strain>
    </source>
</reference>
<name>A0AAP5Q400_9BURK</name>
<dbReference type="AlphaFoldDB" id="A0AAP5Q400"/>
<dbReference type="PANTHER" id="PTHR35563">
    <property type="entry name" value="BARREL METAL-DEPENDENT HYDROLASE, PUTATIVE (AFU_ORTHOLOGUE AFUA_1G16240)-RELATED"/>
    <property type="match status" value="1"/>
</dbReference>
<organism evidence="2 3">
    <name type="scientific">Paraburkholderia fungorum</name>
    <dbReference type="NCBI Taxonomy" id="134537"/>
    <lineage>
        <taxon>Bacteria</taxon>
        <taxon>Pseudomonadati</taxon>
        <taxon>Pseudomonadota</taxon>
        <taxon>Betaproteobacteria</taxon>
        <taxon>Burkholderiales</taxon>
        <taxon>Burkholderiaceae</taxon>
        <taxon>Paraburkholderia</taxon>
    </lineage>
</organism>
<comment type="caution">
    <text evidence="2">The sequence shown here is derived from an EMBL/GenBank/DDBJ whole genome shotgun (WGS) entry which is preliminary data.</text>
</comment>
<evidence type="ECO:0000313" key="3">
    <source>
        <dbReference type="Proteomes" id="UP001246473"/>
    </source>
</evidence>
<dbReference type="PANTHER" id="PTHR35563:SF2">
    <property type="entry name" value="BARREL METAL-DEPENDENT HYDROLASE, PUTATIVE (AFU_ORTHOLOGUE AFUA_1G16240)-RELATED"/>
    <property type="match status" value="1"/>
</dbReference>
<feature type="domain" description="Amidohydrolase-related" evidence="1">
    <location>
        <begin position="15"/>
        <end position="276"/>
    </location>
</feature>
<proteinExistence type="predicted"/>
<dbReference type="GO" id="GO:0016787">
    <property type="term" value="F:hydrolase activity"/>
    <property type="evidence" value="ECO:0007669"/>
    <property type="project" value="InterPro"/>
</dbReference>
<dbReference type="InterPro" id="IPR006680">
    <property type="entry name" value="Amidohydro-rel"/>
</dbReference>
<dbReference type="RefSeq" id="WP_106356857.1">
    <property type="nucleotide sequence ID" value="NZ_JANSLM010000002.1"/>
</dbReference>
<sequence>MSDPALLTQSRACRVDTHAHVFERGLPLTDGRRYAPDYDATLDTYLQLLNAHGIERAVLVQPSFLGTDNRYLLQALSRDRRRLRGVAVVTPNVSEKELAALHAQGVTGIRLNLIGQALPDLAANSWTPLLERLSELGWHVELHRNAQDLAPLLDRLLEAGVSVVVDHFGRPDPQKGVHDPGFRSLLGYGETGRVWVKVSGAYRCAASGSDFVRDAMCQLLEHFGARRLMWGSDWPHTQHEQVMNYGESLSTLLEPGMDATAIDAILCTTPASFYGFEQESGKDTASTTTLLQRVS</sequence>
<dbReference type="EMBL" id="JANSLM010000002">
    <property type="protein sequence ID" value="MDT8836703.1"/>
    <property type="molecule type" value="Genomic_DNA"/>
</dbReference>
<dbReference type="Pfam" id="PF04909">
    <property type="entry name" value="Amidohydro_2"/>
    <property type="match status" value="1"/>
</dbReference>
<dbReference type="Gene3D" id="3.20.20.140">
    <property type="entry name" value="Metal-dependent hydrolases"/>
    <property type="match status" value="1"/>
</dbReference>
<accession>A0AAP5Q400</accession>
<evidence type="ECO:0000313" key="2">
    <source>
        <dbReference type="EMBL" id="MDT8836703.1"/>
    </source>
</evidence>
<dbReference type="Proteomes" id="UP001246473">
    <property type="component" value="Unassembled WGS sequence"/>
</dbReference>
<dbReference type="InterPro" id="IPR032466">
    <property type="entry name" value="Metal_Hydrolase"/>
</dbReference>
<protein>
    <submittedName>
        <fullName evidence="2">Amidohydrolase family protein</fullName>
    </submittedName>
</protein>